<dbReference type="InterPro" id="IPR021094">
    <property type="entry name" value="NPR1/NIM1-like_C"/>
</dbReference>
<dbReference type="PROSITE" id="PS50097">
    <property type="entry name" value="BTB"/>
    <property type="match status" value="1"/>
</dbReference>
<keyword evidence="2" id="KW-0611">Plant defense</keyword>
<evidence type="ECO:0000313" key="10">
    <source>
        <dbReference type="Proteomes" id="UP001345219"/>
    </source>
</evidence>
<dbReference type="InterPro" id="IPR011333">
    <property type="entry name" value="SKP1/BTB/POZ_sf"/>
</dbReference>
<dbReference type="GO" id="GO:0005634">
    <property type="term" value="C:nucleus"/>
    <property type="evidence" value="ECO:0007669"/>
    <property type="project" value="TreeGrafter"/>
</dbReference>
<feature type="domain" description="BTB" evidence="7">
    <location>
        <begin position="56"/>
        <end position="133"/>
    </location>
</feature>
<evidence type="ECO:0000256" key="5">
    <source>
        <dbReference type="PROSITE-ProRule" id="PRU01391"/>
    </source>
</evidence>
<keyword evidence="5" id="KW-0862">Zinc</keyword>
<feature type="region of interest" description="Disordered" evidence="6">
    <location>
        <begin position="555"/>
        <end position="578"/>
    </location>
</feature>
<dbReference type="EMBL" id="JAXIOK010000005">
    <property type="protein sequence ID" value="KAK4769892.1"/>
    <property type="molecule type" value="Genomic_DNA"/>
</dbReference>
<sequence length="578" mass="64749">MVAEAMESEYEISSSSLSFASPNDADTEANPDHRSLSKLSSSLEKLLLGPTFSSYADAEIVVDDVAIGVNRCILAVRSDYFHSLFSKPCDEQKPRYRMLDLMAMADLPGAYVGLEAFNLVLNYLYTGRPKPAPADVSTCVDGQCLHRACRPAVDYVVQLMYASTAFQIKELVLLLQRRLLYFVENALVEDVIPILVAASTCKSEELLSDCIKRISMSDLDSVTLKKEIPPEVLPQIKQLQHNYGLGVTLDSTDNEKRVAKILKALDSDDVELMELLLKESNITLDDAFALHYAAAYSDLKTLMKVLDLKSADLNQKNSRGLTVLHVAARRRDPAILVPLLANGASILETTSDGRTALEICRRLTRPKDYNENVERGKESNKDKLCIDLLERQMEQWVPWEAMTDNLYMLDYLESRVRMARMLFPYEAKIAMEIAGADWTPLYKGLPATVKDVGSNETSSMPAEILQKKLLALRKTVEIGQRYFPNCSEEIVKFIDDMPDAFYLEKGSEEEQNLKKTRFMELRDDVQKAFHKDMNSFSASSLPASASSGFSSITTITTRSTTSSSSPRDRRVGSKRIRT</sequence>
<dbReference type="Gene3D" id="1.25.40.20">
    <property type="entry name" value="Ankyrin repeat-containing domain"/>
    <property type="match status" value="1"/>
</dbReference>
<evidence type="ECO:0000259" key="7">
    <source>
        <dbReference type="PROSITE" id="PS50097"/>
    </source>
</evidence>
<keyword evidence="5" id="KW-0479">Metal-binding</keyword>
<feature type="compositionally biased region" description="Low complexity" evidence="6">
    <location>
        <begin position="555"/>
        <end position="565"/>
    </location>
</feature>
<dbReference type="PROSITE" id="PS52046">
    <property type="entry name" value="ZF_C2HC_NPR"/>
    <property type="match status" value="1"/>
</dbReference>
<dbReference type="PROSITE" id="PS50088">
    <property type="entry name" value="ANK_REPEAT"/>
    <property type="match status" value="2"/>
</dbReference>
<comment type="caution">
    <text evidence="9">The sequence shown here is derived from an EMBL/GenBank/DDBJ whole genome shotgun (WGS) entry which is preliminary data.</text>
</comment>
<comment type="caution">
    <text evidence="5">Lacks conserved residue(s) required for the propagation of feature annotation.</text>
</comment>
<feature type="domain" description="C2HC NPR-type" evidence="8">
    <location>
        <begin position="136"/>
        <end position="150"/>
    </location>
</feature>
<comment type="pathway">
    <text evidence="1">Protein modification; protein ubiquitination.</text>
</comment>
<evidence type="ECO:0000256" key="6">
    <source>
        <dbReference type="SAM" id="MobiDB-lite"/>
    </source>
</evidence>
<dbReference type="GO" id="GO:0050832">
    <property type="term" value="P:defense response to fungus"/>
    <property type="evidence" value="ECO:0007669"/>
    <property type="project" value="TreeGrafter"/>
</dbReference>
<dbReference type="Proteomes" id="UP001345219">
    <property type="component" value="Chromosome 24"/>
</dbReference>
<dbReference type="AlphaFoldDB" id="A0AAN7QJM9"/>
<evidence type="ECO:0000256" key="3">
    <source>
        <dbReference type="ARBA" id="ARBA00044947"/>
    </source>
</evidence>
<dbReference type="InterPro" id="IPR036770">
    <property type="entry name" value="Ankyrin_rpt-contain_sf"/>
</dbReference>
<dbReference type="PANTHER" id="PTHR46475:SF7">
    <property type="entry name" value="REGULATORY PROTEIN, PUTATIVE-RELATED"/>
    <property type="match status" value="1"/>
</dbReference>
<dbReference type="Gene3D" id="3.30.710.10">
    <property type="entry name" value="Potassium Channel Kv1.1, Chain A"/>
    <property type="match status" value="1"/>
</dbReference>
<reference evidence="9 10" key="1">
    <citation type="journal article" date="2023" name="Hortic Res">
        <title>Pangenome of water caltrop reveals structural variations and asymmetric subgenome divergence after allopolyploidization.</title>
        <authorList>
            <person name="Zhang X."/>
            <person name="Chen Y."/>
            <person name="Wang L."/>
            <person name="Yuan Y."/>
            <person name="Fang M."/>
            <person name="Shi L."/>
            <person name="Lu R."/>
            <person name="Comes H.P."/>
            <person name="Ma Y."/>
            <person name="Chen Y."/>
            <person name="Huang G."/>
            <person name="Zhou Y."/>
            <person name="Zheng Z."/>
            <person name="Qiu Y."/>
        </authorList>
    </citation>
    <scope>NUCLEOTIDE SEQUENCE [LARGE SCALE GENOMIC DNA]</scope>
    <source>
        <tissue evidence="9">Roots</tissue>
    </source>
</reference>
<evidence type="ECO:0000259" key="8">
    <source>
        <dbReference type="PROSITE" id="PS52046"/>
    </source>
</evidence>
<evidence type="ECO:0000256" key="4">
    <source>
        <dbReference type="PROSITE-ProRule" id="PRU00023"/>
    </source>
</evidence>
<gene>
    <name evidence="9" type="ORF">SAY87_030424</name>
</gene>
<protein>
    <submittedName>
        <fullName evidence="9">Uncharacterized protein</fullName>
    </submittedName>
</protein>
<evidence type="ECO:0000256" key="2">
    <source>
        <dbReference type="ARBA" id="ARBA00022821"/>
    </source>
</evidence>
<dbReference type="PROSITE" id="PS50297">
    <property type="entry name" value="ANK_REP_REGION"/>
    <property type="match status" value="1"/>
</dbReference>
<dbReference type="PANTHER" id="PTHR46475">
    <property type="entry name" value="REGULATORY PROTEIN NPR3"/>
    <property type="match status" value="1"/>
</dbReference>
<evidence type="ECO:0000256" key="1">
    <source>
        <dbReference type="ARBA" id="ARBA00004906"/>
    </source>
</evidence>
<organism evidence="9 10">
    <name type="scientific">Trapa incisa</name>
    <dbReference type="NCBI Taxonomy" id="236973"/>
    <lineage>
        <taxon>Eukaryota</taxon>
        <taxon>Viridiplantae</taxon>
        <taxon>Streptophyta</taxon>
        <taxon>Embryophyta</taxon>
        <taxon>Tracheophyta</taxon>
        <taxon>Spermatophyta</taxon>
        <taxon>Magnoliopsida</taxon>
        <taxon>eudicotyledons</taxon>
        <taxon>Gunneridae</taxon>
        <taxon>Pentapetalae</taxon>
        <taxon>rosids</taxon>
        <taxon>malvids</taxon>
        <taxon>Myrtales</taxon>
        <taxon>Lythraceae</taxon>
        <taxon>Trapa</taxon>
    </lineage>
</organism>
<dbReference type="Pfam" id="PF12313">
    <property type="entry name" value="NPR1_like_C"/>
    <property type="match status" value="1"/>
</dbReference>
<dbReference type="GO" id="GO:0045087">
    <property type="term" value="P:innate immune response"/>
    <property type="evidence" value="ECO:0007669"/>
    <property type="project" value="UniProtKB-ARBA"/>
</dbReference>
<dbReference type="InterPro" id="IPR044292">
    <property type="entry name" value="NPR"/>
</dbReference>
<keyword evidence="5" id="KW-0863">Zinc-finger</keyword>
<dbReference type="GO" id="GO:0009862">
    <property type="term" value="P:systemic acquired resistance, salicylic acid mediated signaling pathway"/>
    <property type="evidence" value="ECO:0007669"/>
    <property type="project" value="InterPro"/>
</dbReference>
<dbReference type="FunFam" id="1.25.40.20:FF:000123">
    <property type="entry name" value="regulatory protein NPR3-like"/>
    <property type="match status" value="1"/>
</dbReference>
<keyword evidence="4" id="KW-0040">ANK repeat</keyword>
<dbReference type="GO" id="GO:2000022">
    <property type="term" value="P:regulation of jasmonic acid mediated signaling pathway"/>
    <property type="evidence" value="ECO:0007669"/>
    <property type="project" value="InterPro"/>
</dbReference>
<comment type="similarity">
    <text evidence="3">Belongs to the plant 'ANKYRIN-BTB/POZ' family. 'NPR1-like' subfamily.</text>
</comment>
<dbReference type="Pfam" id="PF13857">
    <property type="entry name" value="Ank_5"/>
    <property type="match status" value="1"/>
</dbReference>
<dbReference type="GO" id="GO:0031347">
    <property type="term" value="P:regulation of defense response"/>
    <property type="evidence" value="ECO:0007669"/>
    <property type="project" value="UniProtKB-ARBA"/>
</dbReference>
<keyword evidence="10" id="KW-1185">Reference proteome</keyword>
<dbReference type="SUPFAM" id="SSF54695">
    <property type="entry name" value="POZ domain"/>
    <property type="match status" value="1"/>
</dbReference>
<dbReference type="InterPro" id="IPR057250">
    <property type="entry name" value="Znf_C2HC_NPR-type"/>
</dbReference>
<name>A0AAN7QJM9_9MYRT</name>
<dbReference type="InterPro" id="IPR002110">
    <property type="entry name" value="Ankyrin_rpt"/>
</dbReference>
<dbReference type="InterPro" id="IPR000210">
    <property type="entry name" value="BTB/POZ_dom"/>
</dbReference>
<dbReference type="Pfam" id="PF00651">
    <property type="entry name" value="BTB"/>
    <property type="match status" value="1"/>
</dbReference>
<dbReference type="GO" id="GO:2000031">
    <property type="term" value="P:regulation of salicylic acid mediated signaling pathway"/>
    <property type="evidence" value="ECO:0007669"/>
    <property type="project" value="InterPro"/>
</dbReference>
<dbReference type="SUPFAM" id="SSF48403">
    <property type="entry name" value="Ankyrin repeat"/>
    <property type="match status" value="1"/>
</dbReference>
<feature type="repeat" description="ANK" evidence="4">
    <location>
        <begin position="285"/>
        <end position="318"/>
    </location>
</feature>
<evidence type="ECO:0000313" key="9">
    <source>
        <dbReference type="EMBL" id="KAK4769892.1"/>
    </source>
</evidence>
<dbReference type="GO" id="GO:0042742">
    <property type="term" value="P:defense response to bacterium"/>
    <property type="evidence" value="ECO:0007669"/>
    <property type="project" value="UniProtKB-ARBA"/>
</dbReference>
<dbReference type="GO" id="GO:0008270">
    <property type="term" value="F:zinc ion binding"/>
    <property type="evidence" value="ECO:0007669"/>
    <property type="project" value="UniProtKB-KW"/>
</dbReference>
<accession>A0AAN7QJM9</accession>
<proteinExistence type="inferred from homology"/>
<feature type="repeat" description="ANK" evidence="4">
    <location>
        <begin position="319"/>
        <end position="351"/>
    </location>
</feature>
<dbReference type="SMART" id="SM00225">
    <property type="entry name" value="BTB"/>
    <property type="match status" value="1"/>
</dbReference>